<dbReference type="PROSITE" id="PS01124">
    <property type="entry name" value="HTH_ARAC_FAMILY_2"/>
    <property type="match status" value="1"/>
</dbReference>
<dbReference type="AlphaFoldDB" id="A0AA44UPY2"/>
<evidence type="ECO:0000256" key="2">
    <source>
        <dbReference type="ARBA" id="ARBA00023125"/>
    </source>
</evidence>
<dbReference type="InterPro" id="IPR018062">
    <property type="entry name" value="HTH_AraC-typ_CS"/>
</dbReference>
<evidence type="ECO:0000313" key="5">
    <source>
        <dbReference type="EMBL" id="PKB31377.1"/>
    </source>
</evidence>
<dbReference type="SUPFAM" id="SSF46689">
    <property type="entry name" value="Homeodomain-like"/>
    <property type="match status" value="2"/>
</dbReference>
<dbReference type="InterPro" id="IPR032783">
    <property type="entry name" value="AraC_lig"/>
</dbReference>
<feature type="domain" description="HTH araC/xylS-type" evidence="4">
    <location>
        <begin position="227"/>
        <end position="325"/>
    </location>
</feature>
<reference evidence="5 6" key="1">
    <citation type="submission" date="2017-11" db="EMBL/GenBank/DDBJ databases">
        <title>Sequencing the genomes of 1000 actinobacteria strains.</title>
        <authorList>
            <person name="Klenk H.-P."/>
        </authorList>
    </citation>
    <scope>NUCLEOTIDE SEQUENCE [LARGE SCALE GENOMIC DNA]</scope>
    <source>
        <strain evidence="5 6">DSM 44104</strain>
    </source>
</reference>
<dbReference type="Proteomes" id="UP000232453">
    <property type="component" value="Unassembled WGS sequence"/>
</dbReference>
<protein>
    <submittedName>
        <fullName evidence="5">AraC-like DNA-binding protein</fullName>
    </submittedName>
</protein>
<evidence type="ECO:0000313" key="6">
    <source>
        <dbReference type="Proteomes" id="UP000232453"/>
    </source>
</evidence>
<organism evidence="5 6">
    <name type="scientific">Pseudonocardia alni</name>
    <name type="common">Amycolata alni</name>
    <dbReference type="NCBI Taxonomy" id="33907"/>
    <lineage>
        <taxon>Bacteria</taxon>
        <taxon>Bacillati</taxon>
        <taxon>Actinomycetota</taxon>
        <taxon>Actinomycetes</taxon>
        <taxon>Pseudonocardiales</taxon>
        <taxon>Pseudonocardiaceae</taxon>
        <taxon>Pseudonocardia</taxon>
    </lineage>
</organism>
<keyword evidence="3" id="KW-0804">Transcription</keyword>
<dbReference type="Pfam" id="PF12833">
    <property type="entry name" value="HTH_18"/>
    <property type="match status" value="1"/>
</dbReference>
<dbReference type="InterPro" id="IPR050204">
    <property type="entry name" value="AraC_XylS_family_regulators"/>
</dbReference>
<dbReference type="SUPFAM" id="SSF51182">
    <property type="entry name" value="RmlC-like cupins"/>
    <property type="match status" value="1"/>
</dbReference>
<dbReference type="SMART" id="SM00342">
    <property type="entry name" value="HTH_ARAC"/>
    <property type="match status" value="1"/>
</dbReference>
<dbReference type="GO" id="GO:0003700">
    <property type="term" value="F:DNA-binding transcription factor activity"/>
    <property type="evidence" value="ECO:0007669"/>
    <property type="project" value="InterPro"/>
</dbReference>
<sequence length="339" mass="35604">MLCTVSTAPPFPAADPLGEALHVLRMDGVFYCRSELGEPWGMTLPPTPGCLWFHVVTSGGCRLTVDGAGGRDGAGDGADRELRPGELVVVPRGTGHALRSAPGVSAPDIRSIPHPMLDGRYALLRHGGDGPVTRMVCGAVRFSHPAAGDLVASLPDLVRVEPSPIGDRVQDTLRLLAEEVEHGGPGSDAVITRLADVLVLQAVRGRLQADAATRTGWLGALADDRIGRALAAVHREPERDWTVAALAATAAMSRSAFSARFTELVGESAMGYVTRWRMHAAAEFLSGGSGTVAQAAHRFGYRSEAAFARAFSRVVGEPAGRVRRHGLAGTADALAAFRS</sequence>
<dbReference type="InterPro" id="IPR018060">
    <property type="entry name" value="HTH_AraC"/>
</dbReference>
<accession>A0AA44UPY2</accession>
<dbReference type="Pfam" id="PF12852">
    <property type="entry name" value="Cupin_6"/>
    <property type="match status" value="1"/>
</dbReference>
<keyword evidence="2 5" id="KW-0238">DNA-binding</keyword>
<keyword evidence="1" id="KW-0805">Transcription regulation</keyword>
<dbReference type="PANTHER" id="PTHR46796">
    <property type="entry name" value="HTH-TYPE TRANSCRIPTIONAL ACTIVATOR RHAS-RELATED"/>
    <property type="match status" value="1"/>
</dbReference>
<proteinExistence type="predicted"/>
<evidence type="ECO:0000256" key="3">
    <source>
        <dbReference type="ARBA" id="ARBA00023163"/>
    </source>
</evidence>
<evidence type="ECO:0000256" key="1">
    <source>
        <dbReference type="ARBA" id="ARBA00023015"/>
    </source>
</evidence>
<dbReference type="InterPro" id="IPR009057">
    <property type="entry name" value="Homeodomain-like_sf"/>
</dbReference>
<dbReference type="Gene3D" id="1.10.10.60">
    <property type="entry name" value="Homeodomain-like"/>
    <property type="match status" value="2"/>
</dbReference>
<dbReference type="PANTHER" id="PTHR46796:SF7">
    <property type="entry name" value="ARAC FAMILY TRANSCRIPTIONAL REGULATOR"/>
    <property type="match status" value="1"/>
</dbReference>
<dbReference type="GO" id="GO:0043565">
    <property type="term" value="F:sequence-specific DNA binding"/>
    <property type="evidence" value="ECO:0007669"/>
    <property type="project" value="InterPro"/>
</dbReference>
<gene>
    <name evidence="5" type="ORF">ATL51_3065</name>
</gene>
<dbReference type="PROSITE" id="PS00041">
    <property type="entry name" value="HTH_ARAC_FAMILY_1"/>
    <property type="match status" value="1"/>
</dbReference>
<evidence type="ECO:0000259" key="4">
    <source>
        <dbReference type="PROSITE" id="PS01124"/>
    </source>
</evidence>
<dbReference type="InterPro" id="IPR011051">
    <property type="entry name" value="RmlC_Cupin_sf"/>
</dbReference>
<name>A0AA44UPY2_PSEA5</name>
<comment type="caution">
    <text evidence="5">The sequence shown here is derived from an EMBL/GenBank/DDBJ whole genome shotgun (WGS) entry which is preliminary data.</text>
</comment>
<dbReference type="EMBL" id="PHUJ01000003">
    <property type="protein sequence ID" value="PKB31377.1"/>
    <property type="molecule type" value="Genomic_DNA"/>
</dbReference>